<sequence>MKWVESLQTLRPGLPLPLIVWEPSPASCQAEHLAEFIEGCRVSDCVSPNDEEAGLLFGAQPRLNPQTMQLEHDLSDLADSITSAVKNAGSPLPTVIIRAAHRGCLVVDNGVKTAIPAYWAVVPQSGQEKVVDTTGAGNSFLGGWMSGHFLTAGDPVRAAVYGSVAASFTVERVGVPALTHGAGGVELWNGDVVGERVERLVALCGL</sequence>
<dbReference type="PANTHER" id="PTHR47098">
    <property type="entry name" value="PROTEIN MAK32"/>
    <property type="match status" value="1"/>
</dbReference>
<dbReference type="Proteomes" id="UP000269721">
    <property type="component" value="Unassembled WGS sequence"/>
</dbReference>
<dbReference type="OrthoDB" id="497927at2759"/>
<proteinExistence type="predicted"/>
<evidence type="ECO:0000313" key="3">
    <source>
        <dbReference type="Proteomes" id="UP000269721"/>
    </source>
</evidence>
<gene>
    <name evidence="2" type="ORF">BDK51DRAFT_52135</name>
</gene>
<evidence type="ECO:0000259" key="1">
    <source>
        <dbReference type="Pfam" id="PF00294"/>
    </source>
</evidence>
<dbReference type="SUPFAM" id="SSF53613">
    <property type="entry name" value="Ribokinase-like"/>
    <property type="match status" value="1"/>
</dbReference>
<dbReference type="PANTHER" id="PTHR47098:SF2">
    <property type="entry name" value="PROTEIN MAK32"/>
    <property type="match status" value="1"/>
</dbReference>
<dbReference type="InterPro" id="IPR011611">
    <property type="entry name" value="PfkB_dom"/>
</dbReference>
<keyword evidence="2" id="KW-0808">Transferase</keyword>
<dbReference type="EMBL" id="KZ994562">
    <property type="protein sequence ID" value="RKO92620.1"/>
    <property type="molecule type" value="Genomic_DNA"/>
</dbReference>
<dbReference type="Gene3D" id="3.40.1190.20">
    <property type="match status" value="1"/>
</dbReference>
<keyword evidence="2" id="KW-0418">Kinase</keyword>
<evidence type="ECO:0000313" key="2">
    <source>
        <dbReference type="EMBL" id="RKO92620.1"/>
    </source>
</evidence>
<dbReference type="AlphaFoldDB" id="A0A4P9WN33"/>
<keyword evidence="3" id="KW-1185">Reference proteome</keyword>
<dbReference type="GO" id="GO:0016301">
    <property type="term" value="F:kinase activity"/>
    <property type="evidence" value="ECO:0007669"/>
    <property type="project" value="UniProtKB-KW"/>
</dbReference>
<name>A0A4P9WN33_9FUNG</name>
<dbReference type="InterPro" id="IPR029056">
    <property type="entry name" value="Ribokinase-like"/>
</dbReference>
<organism evidence="2 3">
    <name type="scientific">Blyttiomyces helicus</name>
    <dbReference type="NCBI Taxonomy" id="388810"/>
    <lineage>
        <taxon>Eukaryota</taxon>
        <taxon>Fungi</taxon>
        <taxon>Fungi incertae sedis</taxon>
        <taxon>Chytridiomycota</taxon>
        <taxon>Chytridiomycota incertae sedis</taxon>
        <taxon>Chytridiomycetes</taxon>
        <taxon>Chytridiomycetes incertae sedis</taxon>
        <taxon>Blyttiomyces</taxon>
    </lineage>
</organism>
<accession>A0A4P9WN33</accession>
<protein>
    <submittedName>
        <fullName evidence="2">Ribokinase-like protein</fullName>
    </submittedName>
</protein>
<reference evidence="3" key="1">
    <citation type="journal article" date="2018" name="Nat. Microbiol.">
        <title>Leveraging single-cell genomics to expand the fungal tree of life.</title>
        <authorList>
            <person name="Ahrendt S.R."/>
            <person name="Quandt C.A."/>
            <person name="Ciobanu D."/>
            <person name="Clum A."/>
            <person name="Salamov A."/>
            <person name="Andreopoulos B."/>
            <person name="Cheng J.F."/>
            <person name="Woyke T."/>
            <person name="Pelin A."/>
            <person name="Henrissat B."/>
            <person name="Reynolds N.K."/>
            <person name="Benny G.L."/>
            <person name="Smith M.E."/>
            <person name="James T.Y."/>
            <person name="Grigoriev I.V."/>
        </authorList>
    </citation>
    <scope>NUCLEOTIDE SEQUENCE [LARGE SCALE GENOMIC DNA]</scope>
</reference>
<feature type="domain" description="Carbohydrate kinase PfkB" evidence="1">
    <location>
        <begin position="24"/>
        <end position="175"/>
    </location>
</feature>
<dbReference type="Pfam" id="PF00294">
    <property type="entry name" value="PfkB"/>
    <property type="match status" value="1"/>
</dbReference>